<dbReference type="STRING" id="589385.SAMN05421504_112107"/>
<evidence type="ECO:0000256" key="5">
    <source>
        <dbReference type="ARBA" id="ARBA00023295"/>
    </source>
</evidence>
<name>A0A1H3S122_9PSEU</name>
<evidence type="ECO:0000256" key="7">
    <source>
        <dbReference type="SAM" id="SignalP"/>
    </source>
</evidence>
<dbReference type="Pfam" id="PF02838">
    <property type="entry name" value="Glyco_hydro_20b"/>
    <property type="match status" value="1"/>
</dbReference>
<feature type="domain" description="Glycoside hydrolase family 20 catalytic" evidence="8">
    <location>
        <begin position="169"/>
        <end position="485"/>
    </location>
</feature>
<comment type="catalytic activity">
    <reaction evidence="1">
        <text>Hydrolysis of terminal non-reducing N-acetyl-D-hexosamine residues in N-acetyl-beta-D-hexosaminides.</text>
        <dbReference type="EC" id="3.2.1.52"/>
    </reaction>
</comment>
<protein>
    <recommendedName>
        <fullName evidence="3">beta-N-acetylhexosaminidase</fullName>
        <ecNumber evidence="3">3.2.1.52</ecNumber>
    </recommendedName>
</protein>
<feature type="signal peptide" evidence="7">
    <location>
        <begin position="1"/>
        <end position="23"/>
    </location>
</feature>
<dbReference type="GO" id="GO:0004563">
    <property type="term" value="F:beta-N-acetylhexosaminidase activity"/>
    <property type="evidence" value="ECO:0007669"/>
    <property type="project" value="UniProtKB-EC"/>
</dbReference>
<dbReference type="PANTHER" id="PTHR22600:SF57">
    <property type="entry name" value="BETA-N-ACETYLHEXOSAMINIDASE"/>
    <property type="match status" value="1"/>
</dbReference>
<evidence type="ECO:0000259" key="8">
    <source>
        <dbReference type="Pfam" id="PF00728"/>
    </source>
</evidence>
<evidence type="ECO:0000256" key="6">
    <source>
        <dbReference type="PIRSR" id="PIRSR625705-1"/>
    </source>
</evidence>
<keyword evidence="5" id="KW-0326">Glycosidase</keyword>
<keyword evidence="7" id="KW-0732">Signal</keyword>
<keyword evidence="11" id="KW-1185">Reference proteome</keyword>
<organism evidence="10 11">
    <name type="scientific">Amycolatopsis xylanica</name>
    <dbReference type="NCBI Taxonomy" id="589385"/>
    <lineage>
        <taxon>Bacteria</taxon>
        <taxon>Bacillati</taxon>
        <taxon>Actinomycetota</taxon>
        <taxon>Actinomycetes</taxon>
        <taxon>Pseudonocardiales</taxon>
        <taxon>Pseudonocardiaceae</taxon>
        <taxon>Amycolatopsis</taxon>
    </lineage>
</organism>
<dbReference type="PANTHER" id="PTHR22600">
    <property type="entry name" value="BETA-HEXOSAMINIDASE"/>
    <property type="match status" value="1"/>
</dbReference>
<dbReference type="GO" id="GO:0005975">
    <property type="term" value="P:carbohydrate metabolic process"/>
    <property type="evidence" value="ECO:0007669"/>
    <property type="project" value="InterPro"/>
</dbReference>
<comment type="similarity">
    <text evidence="2">Belongs to the glycosyl hydrolase 20 family.</text>
</comment>
<dbReference type="InterPro" id="IPR015883">
    <property type="entry name" value="Glyco_hydro_20_cat"/>
</dbReference>
<dbReference type="Gene3D" id="3.30.379.10">
    <property type="entry name" value="Chitobiase/beta-hexosaminidase domain 2-like"/>
    <property type="match status" value="1"/>
</dbReference>
<dbReference type="InterPro" id="IPR017853">
    <property type="entry name" value="GH"/>
</dbReference>
<dbReference type="Pfam" id="PF00728">
    <property type="entry name" value="Glyco_hydro_20"/>
    <property type="match status" value="1"/>
</dbReference>
<dbReference type="InterPro" id="IPR029018">
    <property type="entry name" value="Hex-like_dom2"/>
</dbReference>
<dbReference type="Proteomes" id="UP000199515">
    <property type="component" value="Unassembled WGS sequence"/>
</dbReference>
<evidence type="ECO:0000313" key="10">
    <source>
        <dbReference type="EMBL" id="SDZ30869.1"/>
    </source>
</evidence>
<evidence type="ECO:0000256" key="2">
    <source>
        <dbReference type="ARBA" id="ARBA00006285"/>
    </source>
</evidence>
<dbReference type="EC" id="3.2.1.52" evidence="3"/>
<dbReference type="GO" id="GO:0030203">
    <property type="term" value="P:glycosaminoglycan metabolic process"/>
    <property type="evidence" value="ECO:0007669"/>
    <property type="project" value="TreeGrafter"/>
</dbReference>
<dbReference type="SUPFAM" id="SSF55545">
    <property type="entry name" value="beta-N-acetylhexosaminidase-like domain"/>
    <property type="match status" value="1"/>
</dbReference>
<evidence type="ECO:0000256" key="4">
    <source>
        <dbReference type="ARBA" id="ARBA00022801"/>
    </source>
</evidence>
<feature type="chain" id="PRO_5039144915" description="beta-N-acetylhexosaminidase" evidence="7">
    <location>
        <begin position="24"/>
        <end position="524"/>
    </location>
</feature>
<proteinExistence type="inferred from homology"/>
<evidence type="ECO:0000259" key="9">
    <source>
        <dbReference type="Pfam" id="PF02838"/>
    </source>
</evidence>
<feature type="domain" description="Beta-hexosaminidase bacterial type N-terminal" evidence="9">
    <location>
        <begin position="38"/>
        <end position="165"/>
    </location>
</feature>
<dbReference type="EMBL" id="FNON01000012">
    <property type="protein sequence ID" value="SDZ30869.1"/>
    <property type="molecule type" value="Genomic_DNA"/>
</dbReference>
<dbReference type="SUPFAM" id="SSF51445">
    <property type="entry name" value="(Trans)glycosidases"/>
    <property type="match status" value="1"/>
</dbReference>
<dbReference type="PRINTS" id="PR00738">
    <property type="entry name" value="GLHYDRLASE20"/>
</dbReference>
<evidence type="ECO:0000256" key="3">
    <source>
        <dbReference type="ARBA" id="ARBA00012663"/>
    </source>
</evidence>
<dbReference type="RefSeq" id="WP_091298410.1">
    <property type="nucleotide sequence ID" value="NZ_FNON01000012.1"/>
</dbReference>
<reference evidence="10 11" key="1">
    <citation type="submission" date="2016-10" db="EMBL/GenBank/DDBJ databases">
        <authorList>
            <person name="de Groot N.N."/>
        </authorList>
    </citation>
    <scope>NUCLEOTIDE SEQUENCE [LARGE SCALE GENOMIC DNA]</scope>
    <source>
        <strain evidence="10 11">CPCC 202699</strain>
    </source>
</reference>
<dbReference type="AlphaFoldDB" id="A0A1H3S122"/>
<dbReference type="CDD" id="cd06568">
    <property type="entry name" value="GH20_SpHex_like"/>
    <property type="match status" value="1"/>
</dbReference>
<sequence>MSSSRVRLVLAALLLATSVPLGSGTMAAAAPGPVPFSSIVPAPASAVQTSGVTYTLPSSVAISTDVPGIGDQLAATLRKSTGYAIPVHTPPAADGIQLLLSGAPASVGDQGYQLDVTADGVTVRANKAAGLYAGAQTLLQLFPPQAQGSTVTAGPWKLTGGKVVDQPRFGYRSAMLDVARHFFTVAQVKRFIDEIARYKLNYFHLHLADDQGWRIMINGWERLATYGGSTQVGGGAGGYYTQAEYADIVAYAQSKYITVVPEIDMPGHTNAALASYAELNCDGKARPLYTGTDVGFSSLCTSKEITYTFLDAVVGQLAALTPGPYLHIGGDEAKSTQPADYKTFINRVQQIVLKHGKKPIGWHEIANATPVAGAVAQFWDTNTSNTAVANAVKNNGTKVLMSPANRAYLDMKYTSSTSPGNDWAGTIEVKKAYDWNPGAYLSGVGESAVAGVEGPLWTETIKTMGDIEVMTFPRLVGLAELGWSPQSTHNWTAFSKRLAQQGPLWKLLGIKYYKSPQVTWPSGS</sequence>
<accession>A0A1H3S122</accession>
<dbReference type="InterPro" id="IPR025705">
    <property type="entry name" value="Beta_hexosaminidase_sua/sub"/>
</dbReference>
<gene>
    <name evidence="10" type="ORF">SAMN05421504_112107</name>
</gene>
<dbReference type="Gene3D" id="3.20.20.80">
    <property type="entry name" value="Glycosidases"/>
    <property type="match status" value="1"/>
</dbReference>
<dbReference type="OrthoDB" id="9763537at2"/>
<dbReference type="InterPro" id="IPR015882">
    <property type="entry name" value="HEX_bac_N"/>
</dbReference>
<feature type="active site" description="Proton donor" evidence="6">
    <location>
        <position position="332"/>
    </location>
</feature>
<keyword evidence="4" id="KW-0378">Hydrolase</keyword>
<evidence type="ECO:0000256" key="1">
    <source>
        <dbReference type="ARBA" id="ARBA00001231"/>
    </source>
</evidence>
<evidence type="ECO:0000313" key="11">
    <source>
        <dbReference type="Proteomes" id="UP000199515"/>
    </source>
</evidence>
<dbReference type="GO" id="GO:0016020">
    <property type="term" value="C:membrane"/>
    <property type="evidence" value="ECO:0007669"/>
    <property type="project" value="TreeGrafter"/>
</dbReference>